<dbReference type="InterPro" id="IPR034419">
    <property type="entry name" value="RBM19_RRM3"/>
</dbReference>
<keyword evidence="4 6" id="KW-0694">RNA-binding</keyword>
<evidence type="ECO:0000256" key="3">
    <source>
        <dbReference type="ARBA" id="ARBA00022737"/>
    </source>
</evidence>
<evidence type="ECO:0000256" key="4">
    <source>
        <dbReference type="ARBA" id="ARBA00022884"/>
    </source>
</evidence>
<accession>A0A091LUF0</accession>
<feature type="region of interest" description="Disordered" evidence="7">
    <location>
        <begin position="140"/>
        <end position="287"/>
    </location>
</feature>
<comment type="subcellular location">
    <subcellularLocation>
        <location evidence="1">Nucleus</location>
    </subcellularLocation>
</comment>
<dbReference type="FunFam" id="3.30.70.330:FF:000389">
    <property type="entry name" value="RNA binding motif protein 19"/>
    <property type="match status" value="1"/>
</dbReference>
<protein>
    <submittedName>
        <fullName evidence="9">Putative RNA-binding protein 19</fullName>
    </submittedName>
</protein>
<dbReference type="FunFam" id="3.30.70.330:FF:000277">
    <property type="entry name" value="RNA binding motif protein 19"/>
    <property type="match status" value="1"/>
</dbReference>
<dbReference type="CDD" id="cd12567">
    <property type="entry name" value="RRM3_RBM19"/>
    <property type="match status" value="1"/>
</dbReference>
<feature type="domain" description="RRM" evidence="8">
    <location>
        <begin position="714"/>
        <end position="795"/>
    </location>
</feature>
<feature type="compositionally biased region" description="Acidic residues" evidence="7">
    <location>
        <begin position="221"/>
        <end position="241"/>
    </location>
</feature>
<evidence type="ECO:0000256" key="2">
    <source>
        <dbReference type="ARBA" id="ARBA00008033"/>
    </source>
</evidence>
<proteinExistence type="inferred from homology"/>
<dbReference type="GO" id="GO:0003729">
    <property type="term" value="F:mRNA binding"/>
    <property type="evidence" value="ECO:0007669"/>
    <property type="project" value="TreeGrafter"/>
</dbReference>
<feature type="domain" description="RRM" evidence="8">
    <location>
        <begin position="583"/>
        <end position="655"/>
    </location>
</feature>
<evidence type="ECO:0000256" key="6">
    <source>
        <dbReference type="PROSITE-ProRule" id="PRU00176"/>
    </source>
</evidence>
<dbReference type="SUPFAM" id="SSF54928">
    <property type="entry name" value="RNA-binding domain, RBD"/>
    <property type="match status" value="4"/>
</dbReference>
<dbReference type="InterPro" id="IPR034420">
    <property type="entry name" value="RBM19_RRM4"/>
</dbReference>
<dbReference type="PANTHER" id="PTHR48039">
    <property type="entry name" value="RNA-BINDING MOTIF PROTEIN 14B"/>
    <property type="match status" value="1"/>
</dbReference>
<dbReference type="InterPro" id="IPR034421">
    <property type="entry name" value="RBM19_RRM6"/>
</dbReference>
<dbReference type="Proteomes" id="UP000054116">
    <property type="component" value="Unassembled WGS sequence"/>
</dbReference>
<dbReference type="SMART" id="SM00360">
    <property type="entry name" value="RRM"/>
    <property type="match status" value="6"/>
</dbReference>
<keyword evidence="3" id="KW-0677">Repeat</keyword>
<feature type="compositionally biased region" description="Acidic residues" evidence="7">
    <location>
        <begin position="169"/>
        <end position="189"/>
    </location>
</feature>
<reference evidence="9 10" key="1">
    <citation type="submission" date="2014-04" db="EMBL/GenBank/DDBJ databases">
        <title>Genome evolution of avian class.</title>
        <authorList>
            <person name="Zhang G."/>
            <person name="Li C."/>
        </authorList>
    </citation>
    <scope>NUCLEOTIDE SEQUENCE [LARGE SCALE GENOMIC DNA]</scope>
    <source>
        <strain evidence="9">BGI_N322</strain>
    </source>
</reference>
<evidence type="ECO:0000256" key="7">
    <source>
        <dbReference type="SAM" id="MobiDB-lite"/>
    </source>
</evidence>
<dbReference type="InterPro" id="IPR034418">
    <property type="entry name" value="RMB19_RRM1"/>
</dbReference>
<keyword evidence="5" id="KW-0539">Nucleus</keyword>
<dbReference type="CDD" id="cd12569">
    <property type="entry name" value="RRM4_RBM19"/>
    <property type="match status" value="1"/>
</dbReference>
<evidence type="ECO:0000259" key="8">
    <source>
        <dbReference type="PROSITE" id="PS50102"/>
    </source>
</evidence>
<dbReference type="InterPro" id="IPR034423">
    <property type="entry name" value="RBM19_RRM5"/>
</dbReference>
<feature type="domain" description="RRM" evidence="8">
    <location>
        <begin position="1"/>
        <end position="71"/>
    </location>
</feature>
<dbReference type="GO" id="GO:0005634">
    <property type="term" value="C:nucleus"/>
    <property type="evidence" value="ECO:0007669"/>
    <property type="project" value="UniProtKB-SubCell"/>
</dbReference>
<feature type="domain" description="RRM" evidence="8">
    <location>
        <begin position="398"/>
        <end position="476"/>
    </location>
</feature>
<dbReference type="EMBL" id="KK507677">
    <property type="protein sequence ID" value="KFP61934.1"/>
    <property type="molecule type" value="Genomic_DNA"/>
</dbReference>
<feature type="compositionally biased region" description="Acidic residues" evidence="7">
    <location>
        <begin position="692"/>
        <end position="710"/>
    </location>
</feature>
<feature type="domain" description="RRM" evidence="8">
    <location>
        <begin position="288"/>
        <end position="366"/>
    </location>
</feature>
<dbReference type="InterPro" id="IPR000504">
    <property type="entry name" value="RRM_dom"/>
</dbReference>
<comment type="similarity">
    <text evidence="2">Belongs to the RRM MRD1 family.</text>
</comment>
<dbReference type="CDD" id="cd12564">
    <property type="entry name" value="RRM1_RBM19"/>
    <property type="match status" value="1"/>
</dbReference>
<evidence type="ECO:0000313" key="10">
    <source>
        <dbReference type="Proteomes" id="UP000054116"/>
    </source>
</evidence>
<dbReference type="InterPro" id="IPR012677">
    <property type="entry name" value="Nucleotide-bd_a/b_plait_sf"/>
</dbReference>
<feature type="compositionally biased region" description="Low complexity" evidence="7">
    <location>
        <begin position="276"/>
        <end position="286"/>
    </location>
</feature>
<name>A0A091LUF0_CARIC</name>
<feature type="domain" description="RRM" evidence="8">
    <location>
        <begin position="816"/>
        <end position="896"/>
    </location>
</feature>
<dbReference type="AlphaFoldDB" id="A0A091LUF0"/>
<feature type="compositionally biased region" description="Basic and acidic residues" evidence="7">
    <location>
        <begin position="113"/>
        <end position="123"/>
    </location>
</feature>
<dbReference type="InterPro" id="IPR035979">
    <property type="entry name" value="RBD_domain_sf"/>
</dbReference>
<feature type="compositionally biased region" description="Basic and acidic residues" evidence="7">
    <location>
        <begin position="190"/>
        <end position="213"/>
    </location>
</feature>
<evidence type="ECO:0000256" key="5">
    <source>
        <dbReference type="ARBA" id="ARBA00023242"/>
    </source>
</evidence>
<dbReference type="InterPro" id="IPR003954">
    <property type="entry name" value="RRM_euk-type"/>
</dbReference>
<gene>
    <name evidence="9" type="ORF">N322_05174</name>
</gene>
<evidence type="ECO:0000313" key="9">
    <source>
        <dbReference type="EMBL" id="KFP61934.1"/>
    </source>
</evidence>
<feature type="region of interest" description="Disordered" evidence="7">
    <location>
        <begin position="669"/>
        <end position="710"/>
    </location>
</feature>
<dbReference type="PANTHER" id="PTHR48039:SF5">
    <property type="entry name" value="RNA-BINDING PROTEIN 28"/>
    <property type="match status" value="1"/>
</dbReference>
<dbReference type="InterPro" id="IPR051945">
    <property type="entry name" value="RRM_MRD1_RNA_proc_ribogen"/>
</dbReference>
<dbReference type="PROSITE" id="PS50102">
    <property type="entry name" value="RRM"/>
    <property type="match status" value="6"/>
</dbReference>
<keyword evidence="10" id="KW-1185">Reference proteome</keyword>
<dbReference type="CDD" id="cd12571">
    <property type="entry name" value="RRM6_RBM19"/>
    <property type="match status" value="1"/>
</dbReference>
<dbReference type="FunFam" id="3.30.70.330:FF:000297">
    <property type="entry name" value="RNA binding motif protein 19"/>
    <property type="match status" value="1"/>
</dbReference>
<dbReference type="SMART" id="SM00361">
    <property type="entry name" value="RRM_1"/>
    <property type="match status" value="2"/>
</dbReference>
<feature type="region of interest" description="Disordered" evidence="7">
    <location>
        <begin position="371"/>
        <end position="395"/>
    </location>
</feature>
<feature type="region of interest" description="Disordered" evidence="7">
    <location>
        <begin position="74"/>
        <end position="123"/>
    </location>
</feature>
<dbReference type="CDD" id="cd12318">
    <property type="entry name" value="RRM5_RBM19_like"/>
    <property type="match status" value="1"/>
</dbReference>
<dbReference type="FunFam" id="3.30.70.330:FF:000240">
    <property type="entry name" value="RNA binding motif protein 19"/>
    <property type="match status" value="1"/>
</dbReference>
<dbReference type="Pfam" id="PF00076">
    <property type="entry name" value="RRM_1"/>
    <property type="match status" value="5"/>
</dbReference>
<feature type="non-terminal residue" evidence="9">
    <location>
        <position position="940"/>
    </location>
</feature>
<dbReference type="Gene3D" id="3.30.70.330">
    <property type="match status" value="6"/>
</dbReference>
<sequence length="940" mass="105804">LVSQMKEDRFRKLFAAFGTLTDCCLKFTKDGKFRKFGFIGYKSEDEAQTALNHFNRSFIDTSRVTVELCKSFGDPSKPKAWSKHSQKVPASEKQTEKPVASAAPAGTKKDKKKKDPTENLKELEEDKTFQEFLVVHQKRSQVATWANDTLAEEPKKGKSKPVADYLNFDSDESEELSEDGNEPSEDEEETKEKKAATSKDLSDMDYLKSKVVKDSSSSSSTEEETDSEEVEEESEKEEDSGIAETIDTHADKRGKPQAQQTQQERPVEKKKGSTLENEASSAEASSPYTVKLRGAPLNITEASFQKIREFFLPLKPVAIRIGKNAQGKNTGYIFVDLKNEAEVQRALKRKKEYIGGRCVEVFRCENTPKESIMAKPDNQPWQRRKRDDEEEEDLSESGRLFVRNLPFTSTEEDLEKIFSKYGPLSEIHFPIDRLTKKSKGFAFITYMIPEHAVKAYAEMDGQVFQGRMMHLLPSTIKKEKIEDVDAEESSSYKKHKEAKDKANSASSHNWNTLFVGTNAVADAIAQKYNASKSQVLDHESKDSVAVRIALGETELVQEIRQFLIENGVSLDSFSQAAGERSKTVILVKNLPASTSVTELEDIFGKHGSLGRVLLPEGGITAIVEFLEPTEAKQAFTKLAYSKFHSVPLYLEWAPMGVFFSPAPQQKTLEAPEKESKAKLVPGEAIKGSEETAAQEEEEGEEEEEEEEEEIIPGCTLFIKNLNFATTEDTLKETFSKVGTVKSCTISKKKDKAGTLLSMGFGFVEYKKPESAQKALRQLQGCSVDGHKLQVKISERAVRPTVKSSRKKQTVKKQKTSKILVRNIPFQATVKEIRELFSTFGELKTVRLPKKMAGTGSHRGFGFVDFLTKQDAKKAFNALCHSTHLYGRRLVLEWADTEETVEALRRKTADHFHDSPKKRKRSEVLNEILEHLEEEESNKDE</sequence>
<organism evidence="9 10">
    <name type="scientific">Cariama cristata</name>
    <name type="common">Red-legged seriema</name>
    <dbReference type="NCBI Taxonomy" id="54380"/>
    <lineage>
        <taxon>Eukaryota</taxon>
        <taxon>Metazoa</taxon>
        <taxon>Chordata</taxon>
        <taxon>Craniata</taxon>
        <taxon>Vertebrata</taxon>
        <taxon>Euteleostomi</taxon>
        <taxon>Archelosauria</taxon>
        <taxon>Archosauria</taxon>
        <taxon>Dinosauria</taxon>
        <taxon>Saurischia</taxon>
        <taxon>Theropoda</taxon>
        <taxon>Coelurosauria</taxon>
        <taxon>Aves</taxon>
        <taxon>Neognathae</taxon>
        <taxon>Neoaves</taxon>
        <taxon>Telluraves</taxon>
        <taxon>Australaves</taxon>
        <taxon>Cariamiformes</taxon>
        <taxon>Cariamidae</taxon>
        <taxon>Cariama</taxon>
    </lineage>
</organism>
<evidence type="ECO:0000256" key="1">
    <source>
        <dbReference type="ARBA" id="ARBA00004123"/>
    </source>
</evidence>
<feature type="non-terminal residue" evidence="9">
    <location>
        <position position="1"/>
    </location>
</feature>